<comment type="caution">
    <text evidence="4">The sequence shown here is derived from an EMBL/GenBank/DDBJ whole genome shotgun (WGS) entry which is preliminary data.</text>
</comment>
<dbReference type="GO" id="GO:0009252">
    <property type="term" value="P:peptidoglycan biosynthetic process"/>
    <property type="evidence" value="ECO:0007669"/>
    <property type="project" value="UniProtKB-UniRule"/>
</dbReference>
<evidence type="ECO:0000256" key="2">
    <source>
        <dbReference type="ARBA" id="ARBA00022884"/>
    </source>
</evidence>
<protein>
    <recommendedName>
        <fullName evidence="3">RNA-binding protein KhpA</fullName>
    </recommendedName>
    <alternativeName>
        <fullName evidence="3">KH-domain protein A</fullName>
    </alternativeName>
</protein>
<gene>
    <name evidence="3" type="primary">khpA</name>
    <name evidence="4" type="ORF">A2773_00050</name>
</gene>
<dbReference type="Proteomes" id="UP000177383">
    <property type="component" value="Unassembled WGS sequence"/>
</dbReference>
<dbReference type="GO" id="GO:0008360">
    <property type="term" value="P:regulation of cell shape"/>
    <property type="evidence" value="ECO:0007669"/>
    <property type="project" value="UniProtKB-KW"/>
</dbReference>
<comment type="subunit">
    <text evidence="3">Forms a complex with KhpB.</text>
</comment>
<dbReference type="GO" id="GO:0005737">
    <property type="term" value="C:cytoplasm"/>
    <property type="evidence" value="ECO:0007669"/>
    <property type="project" value="UniProtKB-SubCell"/>
</dbReference>
<dbReference type="SUPFAM" id="SSF54814">
    <property type="entry name" value="Prokaryotic type KH domain (KH-domain type II)"/>
    <property type="match status" value="1"/>
</dbReference>
<keyword evidence="3" id="KW-0133">Cell shape</keyword>
<evidence type="ECO:0000313" key="4">
    <source>
        <dbReference type="EMBL" id="OGG13671.1"/>
    </source>
</evidence>
<evidence type="ECO:0000256" key="3">
    <source>
        <dbReference type="HAMAP-Rule" id="MF_00088"/>
    </source>
</evidence>
<dbReference type="Pfam" id="PF13083">
    <property type="entry name" value="KH_KhpA-B"/>
    <property type="match status" value="1"/>
</dbReference>
<dbReference type="STRING" id="1798375.A2773_00050"/>
<dbReference type="Gene3D" id="3.30.300.20">
    <property type="match status" value="1"/>
</dbReference>
<dbReference type="CDD" id="cd22533">
    <property type="entry name" value="KH-II_YlqC-like"/>
    <property type="match status" value="1"/>
</dbReference>
<keyword evidence="3" id="KW-0143">Chaperone</keyword>
<comment type="function">
    <text evidence="3">A probable RNA chaperone. Forms a complex with KhpB which binds to cellular RNA and controls its expression. Plays a role in peptidoglycan (PG) homeostasis and cell length regulation.</text>
</comment>
<dbReference type="EMBL" id="MFJE01000042">
    <property type="protein sequence ID" value="OGG13671.1"/>
    <property type="molecule type" value="Genomic_DNA"/>
</dbReference>
<dbReference type="PANTHER" id="PTHR34654:SF1">
    <property type="entry name" value="RNA-BINDING PROTEIN KHPA"/>
    <property type="match status" value="1"/>
</dbReference>
<keyword evidence="1 3" id="KW-0963">Cytoplasm</keyword>
<reference evidence="4 5" key="1">
    <citation type="journal article" date="2016" name="Nat. Commun.">
        <title>Thousands of microbial genomes shed light on interconnected biogeochemical processes in an aquifer system.</title>
        <authorList>
            <person name="Anantharaman K."/>
            <person name="Brown C.T."/>
            <person name="Hug L.A."/>
            <person name="Sharon I."/>
            <person name="Castelle C.J."/>
            <person name="Probst A.J."/>
            <person name="Thomas B.C."/>
            <person name="Singh A."/>
            <person name="Wilkins M.J."/>
            <person name="Karaoz U."/>
            <person name="Brodie E.L."/>
            <person name="Williams K.H."/>
            <person name="Hubbard S.S."/>
            <person name="Banfield J.F."/>
        </authorList>
    </citation>
    <scope>NUCLEOTIDE SEQUENCE [LARGE SCALE GENOMIC DNA]</scope>
</reference>
<dbReference type="InterPro" id="IPR009019">
    <property type="entry name" value="KH_sf_prok-type"/>
</dbReference>
<evidence type="ECO:0000313" key="5">
    <source>
        <dbReference type="Proteomes" id="UP000177383"/>
    </source>
</evidence>
<comment type="similarity">
    <text evidence="3">Belongs to the KhpA RNA-binding protein family.</text>
</comment>
<dbReference type="GO" id="GO:0071555">
    <property type="term" value="P:cell wall organization"/>
    <property type="evidence" value="ECO:0007669"/>
    <property type="project" value="UniProtKB-KW"/>
</dbReference>
<organism evidence="4 5">
    <name type="scientific">Candidatus Gottesmanbacteria bacterium RIFCSPHIGHO2_01_FULL_39_10</name>
    <dbReference type="NCBI Taxonomy" id="1798375"/>
    <lineage>
        <taxon>Bacteria</taxon>
        <taxon>Candidatus Gottesmaniibacteriota</taxon>
    </lineage>
</organism>
<dbReference type="PANTHER" id="PTHR34654">
    <property type="entry name" value="UPF0109 PROTEIN SCO5592"/>
    <property type="match status" value="1"/>
</dbReference>
<dbReference type="AlphaFoldDB" id="A0A1F5ZML3"/>
<name>A0A1F5ZML3_9BACT</name>
<dbReference type="InterPro" id="IPR015946">
    <property type="entry name" value="KH_dom-like_a/b"/>
</dbReference>
<dbReference type="GO" id="GO:0003723">
    <property type="term" value="F:RNA binding"/>
    <property type="evidence" value="ECO:0007669"/>
    <property type="project" value="UniProtKB-UniRule"/>
</dbReference>
<dbReference type="HAMAP" id="MF_00088">
    <property type="entry name" value="KhpA"/>
    <property type="match status" value="1"/>
</dbReference>
<accession>A0A1F5ZML3</accession>
<evidence type="ECO:0000256" key="1">
    <source>
        <dbReference type="ARBA" id="ARBA00022490"/>
    </source>
</evidence>
<proteinExistence type="inferred from homology"/>
<keyword evidence="2 3" id="KW-0694">RNA-binding</keyword>
<dbReference type="InterPro" id="IPR020627">
    <property type="entry name" value="KhpA"/>
</dbReference>
<keyword evidence="3" id="KW-0961">Cell wall biogenesis/degradation</keyword>
<dbReference type="PROSITE" id="PS50084">
    <property type="entry name" value="KH_TYPE_1"/>
    <property type="match status" value="1"/>
</dbReference>
<comment type="subcellular location">
    <subcellularLocation>
        <location evidence="3">Cytoplasm</location>
    </subcellularLocation>
</comment>
<sequence>MKEFLEYIVKKLTDNPDKVVIEESTVDNQLILTLKIDKNDMGKVIGKEGKIISALRNLVKVAGMKEGKQIRVELLEA</sequence>